<organism evidence="2 3">
    <name type="scientific">Cohnella faecalis</name>
    <dbReference type="NCBI Taxonomy" id="2315694"/>
    <lineage>
        <taxon>Bacteria</taxon>
        <taxon>Bacillati</taxon>
        <taxon>Bacillota</taxon>
        <taxon>Bacilli</taxon>
        <taxon>Bacillales</taxon>
        <taxon>Paenibacillaceae</taxon>
        <taxon>Cohnella</taxon>
    </lineage>
</organism>
<evidence type="ECO:0000313" key="3">
    <source>
        <dbReference type="Proteomes" id="UP000266340"/>
    </source>
</evidence>
<evidence type="ECO:0000313" key="2">
    <source>
        <dbReference type="EMBL" id="RIE04626.1"/>
    </source>
</evidence>
<accession>A0A398CMN6</accession>
<feature type="transmembrane region" description="Helical" evidence="1">
    <location>
        <begin position="81"/>
        <end position="98"/>
    </location>
</feature>
<keyword evidence="1" id="KW-0472">Membrane</keyword>
<dbReference type="OrthoDB" id="2678197at2"/>
<protein>
    <submittedName>
        <fullName evidence="2">Uncharacterized protein</fullName>
    </submittedName>
</protein>
<dbReference type="InterPro" id="IPR014617">
    <property type="entry name" value="YphA_Bacsu"/>
</dbReference>
<dbReference type="RefSeq" id="WP_119147826.1">
    <property type="nucleotide sequence ID" value="NZ_JBHSOV010000005.1"/>
</dbReference>
<keyword evidence="1" id="KW-1133">Transmembrane helix</keyword>
<proteinExistence type="predicted"/>
<evidence type="ECO:0000256" key="1">
    <source>
        <dbReference type="SAM" id="Phobius"/>
    </source>
</evidence>
<dbReference type="Proteomes" id="UP000266340">
    <property type="component" value="Unassembled WGS sequence"/>
</dbReference>
<feature type="transmembrane region" description="Helical" evidence="1">
    <location>
        <begin position="56"/>
        <end position="74"/>
    </location>
</feature>
<feature type="transmembrane region" description="Helical" evidence="1">
    <location>
        <begin position="113"/>
        <end position="129"/>
    </location>
</feature>
<dbReference type="Pfam" id="PF24124">
    <property type="entry name" value="YphA"/>
    <property type="match status" value="1"/>
</dbReference>
<feature type="transmembrane region" description="Helical" evidence="1">
    <location>
        <begin position="172"/>
        <end position="193"/>
    </location>
</feature>
<sequence>MPPLYGAGFLWIAASVLWWSGWREESEDRLPDRAAAVFLAGWPLTAWWSRQVEPGVTINGAFAWAGIAMLVLLWRLSSGRRWTAVAAGMMIGCLFVLLEKWPAFERNGFDPSEPWPLALLGGVLLGFLLRTASEQIVALTAALILAEGFAALPLRESGYAIIGNAEWMERWWIALLSARLWSWLAAAFVRWFWNPSWNKDGGRTS</sequence>
<dbReference type="EMBL" id="QXJM01000023">
    <property type="protein sequence ID" value="RIE04626.1"/>
    <property type="molecule type" value="Genomic_DNA"/>
</dbReference>
<feature type="transmembrane region" description="Helical" evidence="1">
    <location>
        <begin position="6"/>
        <end position="22"/>
    </location>
</feature>
<comment type="caution">
    <text evidence="2">The sequence shown here is derived from an EMBL/GenBank/DDBJ whole genome shotgun (WGS) entry which is preliminary data.</text>
</comment>
<reference evidence="2 3" key="1">
    <citation type="submission" date="2018-09" db="EMBL/GenBank/DDBJ databases">
        <title>Cohnella cavernae sp. nov., isolated from a karst cave.</title>
        <authorList>
            <person name="Zhu H."/>
        </authorList>
    </citation>
    <scope>NUCLEOTIDE SEQUENCE [LARGE SCALE GENOMIC DNA]</scope>
    <source>
        <strain evidence="2 3">K2E09-144</strain>
    </source>
</reference>
<keyword evidence="1" id="KW-0812">Transmembrane</keyword>
<keyword evidence="3" id="KW-1185">Reference proteome</keyword>
<dbReference type="AlphaFoldDB" id="A0A398CMN6"/>
<name>A0A398CMN6_9BACL</name>
<gene>
    <name evidence="2" type="ORF">D3H35_03800</name>
</gene>